<dbReference type="Proteomes" id="UP001595816">
    <property type="component" value="Unassembled WGS sequence"/>
</dbReference>
<comment type="caution">
    <text evidence="1">The sequence shown here is derived from an EMBL/GenBank/DDBJ whole genome shotgun (WGS) entry which is preliminary data.</text>
</comment>
<protein>
    <submittedName>
        <fullName evidence="1">Uncharacterized protein</fullName>
    </submittedName>
</protein>
<gene>
    <name evidence="1" type="ORF">ACFOZ4_00095</name>
</gene>
<evidence type="ECO:0000313" key="2">
    <source>
        <dbReference type="Proteomes" id="UP001595816"/>
    </source>
</evidence>
<reference evidence="2" key="1">
    <citation type="journal article" date="2019" name="Int. J. Syst. Evol. Microbiol.">
        <title>The Global Catalogue of Microorganisms (GCM) 10K type strain sequencing project: providing services to taxonomists for standard genome sequencing and annotation.</title>
        <authorList>
            <consortium name="The Broad Institute Genomics Platform"/>
            <consortium name="The Broad Institute Genome Sequencing Center for Infectious Disease"/>
            <person name="Wu L."/>
            <person name="Ma J."/>
        </authorList>
    </citation>
    <scope>NUCLEOTIDE SEQUENCE [LARGE SCALE GENOMIC DNA]</scope>
    <source>
        <strain evidence="2">CGMCC 4.7289</strain>
    </source>
</reference>
<proteinExistence type="predicted"/>
<evidence type="ECO:0000313" key="1">
    <source>
        <dbReference type="EMBL" id="MFC4129013.1"/>
    </source>
</evidence>
<dbReference type="RefSeq" id="WP_253754012.1">
    <property type="nucleotide sequence ID" value="NZ_JAMZDZ010000001.1"/>
</dbReference>
<accession>A0ABV8LEC8</accession>
<organism evidence="1 2">
    <name type="scientific">Hamadaea flava</name>
    <dbReference type="NCBI Taxonomy" id="1742688"/>
    <lineage>
        <taxon>Bacteria</taxon>
        <taxon>Bacillati</taxon>
        <taxon>Actinomycetota</taxon>
        <taxon>Actinomycetes</taxon>
        <taxon>Micromonosporales</taxon>
        <taxon>Micromonosporaceae</taxon>
        <taxon>Hamadaea</taxon>
    </lineage>
</organism>
<keyword evidence="2" id="KW-1185">Reference proteome</keyword>
<name>A0ABV8LEC8_9ACTN</name>
<sequence length="129" mass="14182">MRKYDVPAPLFHLLVGAFLAKEADWLLSAGSYRPGTAVHPGDPFGTVVSWLWMHHPDELMAHLADYMDRLRSTSPHLEGWEGPRVALDDVLRGLPLAVPAGFTDDETTALISAMAGEIPKRLSEDPNLP</sequence>
<dbReference type="EMBL" id="JBHSAY010000001">
    <property type="protein sequence ID" value="MFC4129013.1"/>
    <property type="molecule type" value="Genomic_DNA"/>
</dbReference>